<proteinExistence type="predicted"/>
<organism evidence="2">
    <name type="scientific">marine metagenome</name>
    <dbReference type="NCBI Taxonomy" id="408172"/>
    <lineage>
        <taxon>unclassified sequences</taxon>
        <taxon>metagenomes</taxon>
        <taxon>ecological metagenomes</taxon>
    </lineage>
</organism>
<dbReference type="EMBL" id="UINC01197425">
    <property type="protein sequence ID" value="SVE14907.1"/>
    <property type="molecule type" value="Genomic_DNA"/>
</dbReference>
<evidence type="ECO:0000256" key="1">
    <source>
        <dbReference type="SAM" id="Phobius"/>
    </source>
</evidence>
<reference evidence="2" key="1">
    <citation type="submission" date="2018-05" db="EMBL/GenBank/DDBJ databases">
        <authorList>
            <person name="Lanie J.A."/>
            <person name="Ng W.-L."/>
            <person name="Kazmierczak K.M."/>
            <person name="Andrzejewski T.M."/>
            <person name="Davidsen T.M."/>
            <person name="Wayne K.J."/>
            <person name="Tettelin H."/>
            <person name="Glass J.I."/>
            <person name="Rusch D."/>
            <person name="Podicherti R."/>
            <person name="Tsui H.-C.T."/>
            <person name="Winkler M.E."/>
        </authorList>
    </citation>
    <scope>NUCLEOTIDE SEQUENCE</scope>
</reference>
<feature type="non-terminal residue" evidence="2">
    <location>
        <position position="200"/>
    </location>
</feature>
<protein>
    <submittedName>
        <fullName evidence="2">Uncharacterized protein</fullName>
    </submittedName>
</protein>
<accession>A0A383B465</accession>
<dbReference type="AlphaFoldDB" id="A0A383B465"/>
<evidence type="ECO:0000313" key="2">
    <source>
        <dbReference type="EMBL" id="SVE14907.1"/>
    </source>
</evidence>
<keyword evidence="1" id="KW-1133">Transmembrane helix</keyword>
<keyword evidence="1" id="KW-0472">Membrane</keyword>
<feature type="transmembrane region" description="Helical" evidence="1">
    <location>
        <begin position="12"/>
        <end position="35"/>
    </location>
</feature>
<gene>
    <name evidence="2" type="ORF">METZ01_LOCUS467761</name>
</gene>
<name>A0A383B465_9ZZZZ</name>
<keyword evidence="1" id="KW-0812">Transmembrane</keyword>
<sequence length="200" mass="22848">MNKFFNRQFTGFTILFLSLIVVTILSTTVLNSWAIHENEYTQTEKVPLIPFWIKNNAGWWADGEITENDFLLGITFLIDNAIIKITNTSILENADNATDSGITKRVPDWIKNNAGWWAGGQIPDSVFVSGLEWLISNGIIKVDIQRVSLSIEDVIFSSMLKDYDKTIFTYSHSSFFEIYIHPEEFIMQNGSQKWLSPKLA</sequence>